<feature type="chain" id="PRO_5044000854" description="ubiquitinyl hydrolase 1" evidence="7">
    <location>
        <begin position="25"/>
        <end position="1014"/>
    </location>
</feature>
<evidence type="ECO:0000256" key="4">
    <source>
        <dbReference type="ARBA" id="ARBA00022771"/>
    </source>
</evidence>
<dbReference type="EC" id="3.4.19.12" evidence="2"/>
<keyword evidence="5" id="KW-0862">Zinc</keyword>
<dbReference type="PROSITE" id="PS00636">
    <property type="entry name" value="DNAJ_1"/>
    <property type="match status" value="1"/>
</dbReference>
<name>A0AAV7JZ22_9METZ</name>
<dbReference type="SUPFAM" id="SSF46565">
    <property type="entry name" value="Chaperone J-domain"/>
    <property type="match status" value="1"/>
</dbReference>
<protein>
    <recommendedName>
        <fullName evidence="2">ubiquitinyl hydrolase 1</fullName>
        <ecNumber evidence="2">3.4.19.12</ecNumber>
    </recommendedName>
</protein>
<dbReference type="Pfam" id="PF00443">
    <property type="entry name" value="UCH"/>
    <property type="match status" value="1"/>
</dbReference>
<evidence type="ECO:0000256" key="6">
    <source>
        <dbReference type="PROSITE-ProRule" id="PRU00134"/>
    </source>
</evidence>
<dbReference type="InterPro" id="IPR008978">
    <property type="entry name" value="HSP20-like_chaperone"/>
</dbReference>
<feature type="domain" description="J" evidence="8">
    <location>
        <begin position="27"/>
        <end position="91"/>
    </location>
</feature>
<evidence type="ECO:0000256" key="2">
    <source>
        <dbReference type="ARBA" id="ARBA00012759"/>
    </source>
</evidence>
<dbReference type="EMBL" id="JAKMXF010000233">
    <property type="protein sequence ID" value="KAI6654147.1"/>
    <property type="molecule type" value="Genomic_DNA"/>
</dbReference>
<dbReference type="InterPro" id="IPR036869">
    <property type="entry name" value="J_dom_sf"/>
</dbReference>
<evidence type="ECO:0000259" key="8">
    <source>
        <dbReference type="PROSITE" id="PS50076"/>
    </source>
</evidence>
<dbReference type="SUPFAM" id="SSF54001">
    <property type="entry name" value="Cysteine proteinases"/>
    <property type="match status" value="1"/>
</dbReference>
<dbReference type="InterPro" id="IPR028889">
    <property type="entry name" value="USP"/>
</dbReference>
<dbReference type="PROSITE" id="PS00972">
    <property type="entry name" value="USP_1"/>
    <property type="match status" value="1"/>
</dbReference>
<feature type="domain" description="MYND-type" evidence="10">
    <location>
        <begin position="677"/>
        <end position="717"/>
    </location>
</feature>
<dbReference type="Gene3D" id="2.60.40.790">
    <property type="match status" value="1"/>
</dbReference>
<evidence type="ECO:0000313" key="12">
    <source>
        <dbReference type="EMBL" id="KAI6654147.1"/>
    </source>
</evidence>
<dbReference type="PRINTS" id="PR00625">
    <property type="entry name" value="JDOMAIN"/>
</dbReference>
<evidence type="ECO:0000313" key="13">
    <source>
        <dbReference type="Proteomes" id="UP001165289"/>
    </source>
</evidence>
<dbReference type="PANTHER" id="PTHR21646:SF74">
    <property type="entry name" value="UBIQUITIN CARBOXYL-TERMINAL HYDROLASE 19"/>
    <property type="match status" value="1"/>
</dbReference>
<keyword evidence="4 6" id="KW-0863">Zinc-finger</keyword>
<dbReference type="PROSITE" id="PS50865">
    <property type="entry name" value="ZF_MYND_2"/>
    <property type="match status" value="1"/>
</dbReference>
<dbReference type="SMART" id="SM00271">
    <property type="entry name" value="DnaJ"/>
    <property type="match status" value="1"/>
</dbReference>
<dbReference type="Gene3D" id="6.10.140.2220">
    <property type="match status" value="1"/>
</dbReference>
<dbReference type="PANTHER" id="PTHR21646">
    <property type="entry name" value="UBIQUITIN CARBOXYL-TERMINAL HYDROLASE"/>
    <property type="match status" value="1"/>
</dbReference>
<keyword evidence="7" id="KW-0732">Signal</keyword>
<dbReference type="InterPro" id="IPR018200">
    <property type="entry name" value="USP_CS"/>
</dbReference>
<comment type="caution">
    <text evidence="12">The sequence shown here is derived from an EMBL/GenBank/DDBJ whole genome shotgun (WGS) entry which is preliminary data.</text>
</comment>
<dbReference type="Pfam" id="PF01753">
    <property type="entry name" value="zf-MYND"/>
    <property type="match status" value="1"/>
</dbReference>
<dbReference type="Gene3D" id="3.90.70.10">
    <property type="entry name" value="Cysteine proteinases"/>
    <property type="match status" value="2"/>
</dbReference>
<dbReference type="SUPFAM" id="SSF144232">
    <property type="entry name" value="HIT/MYND zinc finger-like"/>
    <property type="match status" value="1"/>
</dbReference>
<dbReference type="Pfam" id="PF00226">
    <property type="entry name" value="DnaJ"/>
    <property type="match status" value="1"/>
</dbReference>
<evidence type="ECO:0000256" key="3">
    <source>
        <dbReference type="ARBA" id="ARBA00022723"/>
    </source>
</evidence>
<keyword evidence="13" id="KW-1185">Reference proteome</keyword>
<dbReference type="InterPro" id="IPR001394">
    <property type="entry name" value="Peptidase_C19_UCH"/>
</dbReference>
<proteinExistence type="predicted"/>
<evidence type="ECO:0000256" key="5">
    <source>
        <dbReference type="ARBA" id="ARBA00022833"/>
    </source>
</evidence>
<evidence type="ECO:0000256" key="1">
    <source>
        <dbReference type="ARBA" id="ARBA00000707"/>
    </source>
</evidence>
<dbReference type="GO" id="GO:0016579">
    <property type="term" value="P:protein deubiquitination"/>
    <property type="evidence" value="ECO:0007669"/>
    <property type="project" value="InterPro"/>
</dbReference>
<dbReference type="AlphaFoldDB" id="A0AAV7JZ22"/>
<dbReference type="InterPro" id="IPR038765">
    <property type="entry name" value="Papain-like_cys_pep_sf"/>
</dbReference>
<reference evidence="12 13" key="1">
    <citation type="journal article" date="2023" name="BMC Biol.">
        <title>The compact genome of the sponge Oopsacas minuta (Hexactinellida) is lacking key metazoan core genes.</title>
        <authorList>
            <person name="Santini S."/>
            <person name="Schenkelaars Q."/>
            <person name="Jourda C."/>
            <person name="Duchesne M."/>
            <person name="Belahbib H."/>
            <person name="Rocher C."/>
            <person name="Selva M."/>
            <person name="Riesgo A."/>
            <person name="Vervoort M."/>
            <person name="Leys S.P."/>
            <person name="Kodjabachian L."/>
            <person name="Le Bivic A."/>
            <person name="Borchiellini C."/>
            <person name="Claverie J.M."/>
            <person name="Renard E."/>
        </authorList>
    </citation>
    <scope>NUCLEOTIDE SEQUENCE [LARGE SCALE GENOMIC DNA]</scope>
    <source>
        <strain evidence="12">SPO-2</strain>
    </source>
</reference>
<dbReference type="CDD" id="cd06257">
    <property type="entry name" value="DnaJ"/>
    <property type="match status" value="1"/>
</dbReference>
<dbReference type="PROSITE" id="PS00973">
    <property type="entry name" value="USP_2"/>
    <property type="match status" value="1"/>
</dbReference>
<dbReference type="Gene3D" id="1.10.287.110">
    <property type="entry name" value="DnaJ domain"/>
    <property type="match status" value="1"/>
</dbReference>
<dbReference type="SUPFAM" id="SSF49764">
    <property type="entry name" value="HSP20-like chaperones"/>
    <property type="match status" value="1"/>
</dbReference>
<dbReference type="PROSITE" id="PS50235">
    <property type="entry name" value="USP_3"/>
    <property type="match status" value="1"/>
</dbReference>
<evidence type="ECO:0000259" key="10">
    <source>
        <dbReference type="PROSITE" id="PS50865"/>
    </source>
</evidence>
<dbReference type="InterPro" id="IPR050185">
    <property type="entry name" value="Ub_carboxyl-term_hydrolase"/>
</dbReference>
<keyword evidence="3" id="KW-0479">Metal-binding</keyword>
<dbReference type="InterPro" id="IPR002893">
    <property type="entry name" value="Znf_MYND"/>
</dbReference>
<feature type="signal peptide" evidence="7">
    <location>
        <begin position="1"/>
        <end position="24"/>
    </location>
</feature>
<dbReference type="Proteomes" id="UP001165289">
    <property type="component" value="Unassembled WGS sequence"/>
</dbReference>
<dbReference type="InterPro" id="IPR007052">
    <property type="entry name" value="CS_dom"/>
</dbReference>
<organism evidence="12 13">
    <name type="scientific">Oopsacas minuta</name>
    <dbReference type="NCBI Taxonomy" id="111878"/>
    <lineage>
        <taxon>Eukaryota</taxon>
        <taxon>Metazoa</taxon>
        <taxon>Porifera</taxon>
        <taxon>Hexactinellida</taxon>
        <taxon>Hexasterophora</taxon>
        <taxon>Lyssacinosida</taxon>
        <taxon>Leucopsacidae</taxon>
        <taxon>Oopsacas</taxon>
    </lineage>
</organism>
<sequence length="1014" mass="115554">MTHFLSLLFLFLVLLELSGLLVLAGRNYYDLLGVPKTASEKEIKKAFRKLAIKYHPDRNNEKGAEDKFVEIANAYEILSDSKKRRTYDRYGEAGLNGNSHQGPSFDFKDFFHQGTGFGGFNFDNIFDMFGDDSEDDLGDDLGETGGFFDGFSPFGNMMDFGFDHGRPSRSESRCKTVTQVHELAYIFQIGFGMSALASIDVKEEYYQNLDTITLRLRPPTDVLQQLETCTEASSVSLKLNGEYVWRTDLYSSISACNTHAKLSGKWIEIVLRKESPAIWPSLKRCVSKGIQQNEINSKWSAEAKVELEPGIKIPVSERLVDLDKMKKLPSPNDPIQGVEMTDQNSLNNSTNGLAEMESKPKIQKLSDDVTEPIACVELLQYNRSGLKNVGNTCFMNCVLQCLANCVPLRNYFIDGGFFKHINSTNPLGYQGMLAKHYQKLMEKIWIQGHKAINPQSIKSLVSQKNQAFGGYGQQDAQEFMNYLLDGLHEDLNRIVDKPSTDQVVSNGREDSVVAEEAWQVHKKRNDSFIVDNFQGQFKSTLVCPKCRNMSVTFDPFMTVSVPLPKQTRLIVVHMFWRDPAIQPKKFKLVLPTDANLEVLKATLGRKILLPMNKLRVFEAYRSKIQKNLKGNSVFMWSINDNDVIVVHEVLSEFEAKDKVVEVAVLQRMRAPKMPVQCSQCQRSESIVELKRCTNCMSVAYCGRNCQSQHWAQHQHYCKVMHESNSIGMPFIVSLPRSKWTYRNLATMALKYASRSVLIEYCNQNPEAMEQDGQSFEKTLQTFTMRPVNNFGSNVPKTFPIDSANLGEIITDKFDFLAIDWVTDSKKDNHVKIKETAMDYIEDESMSIQRIEEPKVTTLYHCIECFSEPESLAVEDSWYCTVCKEHQEATKMMSLWRLPSILLIQLKRFLYRNVEHREKKLIKHVDYPISGLDLSQYTLDGQKNCEYDLFGVIHHKGWAGGGHYIAYANLIPGSLDGWICYDDDKPARPVTIKEVVSDGAYILLYRLNQTGIREC</sequence>
<dbReference type="GO" id="GO:0008270">
    <property type="term" value="F:zinc ion binding"/>
    <property type="evidence" value="ECO:0007669"/>
    <property type="project" value="UniProtKB-KW"/>
</dbReference>
<feature type="domain" description="USP" evidence="9">
    <location>
        <begin position="384"/>
        <end position="1007"/>
    </location>
</feature>
<gene>
    <name evidence="12" type="ORF">LOD99_2992</name>
</gene>
<dbReference type="PROSITE" id="PS50076">
    <property type="entry name" value="DNAJ_2"/>
    <property type="match status" value="1"/>
</dbReference>
<feature type="domain" description="CS" evidence="11">
    <location>
        <begin position="198"/>
        <end position="283"/>
    </location>
</feature>
<comment type="catalytic activity">
    <reaction evidence="1">
        <text>Thiol-dependent hydrolysis of ester, thioester, amide, peptide and isopeptide bonds formed by the C-terminal Gly of ubiquitin (a 76-residue protein attached to proteins as an intracellular targeting signal).</text>
        <dbReference type="EC" id="3.4.19.12"/>
    </reaction>
</comment>
<dbReference type="PROSITE" id="PS51203">
    <property type="entry name" value="CS"/>
    <property type="match status" value="1"/>
</dbReference>
<evidence type="ECO:0000259" key="9">
    <source>
        <dbReference type="PROSITE" id="PS50235"/>
    </source>
</evidence>
<dbReference type="InterPro" id="IPR001623">
    <property type="entry name" value="DnaJ_domain"/>
</dbReference>
<dbReference type="PROSITE" id="PS01360">
    <property type="entry name" value="ZF_MYND_1"/>
    <property type="match status" value="1"/>
</dbReference>
<dbReference type="InterPro" id="IPR018253">
    <property type="entry name" value="DnaJ_domain_CS"/>
</dbReference>
<evidence type="ECO:0000259" key="11">
    <source>
        <dbReference type="PROSITE" id="PS51203"/>
    </source>
</evidence>
<accession>A0AAV7JZ22</accession>
<evidence type="ECO:0000256" key="7">
    <source>
        <dbReference type="SAM" id="SignalP"/>
    </source>
</evidence>
<dbReference type="GO" id="GO:0004843">
    <property type="term" value="F:cysteine-type deubiquitinase activity"/>
    <property type="evidence" value="ECO:0007669"/>
    <property type="project" value="UniProtKB-EC"/>
</dbReference>